<feature type="region of interest" description="Disordered" evidence="1">
    <location>
        <begin position="99"/>
        <end position="118"/>
    </location>
</feature>
<protein>
    <submittedName>
        <fullName evidence="3">Uncharacterized protein</fullName>
    </submittedName>
</protein>
<sequence length="118" mass="13023">MLSFGRQFGARELVWVVGSSWTGEQCAVIRRGGLELVAGPAPRPSAPRHDETDGVFPGEGIWGWRRRRVCAQLSSPRVACGHNERRYTPMTQKVYINARRSTPMRAAARSAGSTPKSN</sequence>
<reference evidence="3" key="1">
    <citation type="submission" date="2022-11" db="UniProtKB">
        <authorList>
            <consortium name="WormBaseParasite"/>
        </authorList>
    </citation>
    <scope>IDENTIFICATION</scope>
</reference>
<dbReference type="AlphaFoldDB" id="A0A914X4L8"/>
<dbReference type="WBParaSite" id="PSAMB.scaffold639size44918.g7760.t1">
    <property type="protein sequence ID" value="PSAMB.scaffold639size44918.g7760.t1"/>
    <property type="gene ID" value="PSAMB.scaffold639size44918.g7760"/>
</dbReference>
<name>A0A914X4L8_9BILA</name>
<evidence type="ECO:0000313" key="2">
    <source>
        <dbReference type="Proteomes" id="UP000887566"/>
    </source>
</evidence>
<keyword evidence="2" id="KW-1185">Reference proteome</keyword>
<dbReference type="Proteomes" id="UP000887566">
    <property type="component" value="Unplaced"/>
</dbReference>
<proteinExistence type="predicted"/>
<accession>A0A914X4L8</accession>
<evidence type="ECO:0000256" key="1">
    <source>
        <dbReference type="SAM" id="MobiDB-lite"/>
    </source>
</evidence>
<organism evidence="2 3">
    <name type="scientific">Plectus sambesii</name>
    <dbReference type="NCBI Taxonomy" id="2011161"/>
    <lineage>
        <taxon>Eukaryota</taxon>
        <taxon>Metazoa</taxon>
        <taxon>Ecdysozoa</taxon>
        <taxon>Nematoda</taxon>
        <taxon>Chromadorea</taxon>
        <taxon>Plectida</taxon>
        <taxon>Plectina</taxon>
        <taxon>Plectoidea</taxon>
        <taxon>Plectidae</taxon>
        <taxon>Plectus</taxon>
    </lineage>
</organism>
<evidence type="ECO:0000313" key="3">
    <source>
        <dbReference type="WBParaSite" id="PSAMB.scaffold639size44918.g7760.t1"/>
    </source>
</evidence>